<protein>
    <submittedName>
        <fullName evidence="1">Uncharacterized protein</fullName>
    </submittedName>
</protein>
<gene>
    <name evidence="1" type="ORF">GCM10010420_02540</name>
</gene>
<sequence>MPLRDGVVARQVCAYLLDAEENARPQPVDNPIRSRLVLDLAARRADGPAARRPFTTPA</sequence>
<organism evidence="1 2">
    <name type="scientific">Streptomyces glaucosporus</name>
    <dbReference type="NCBI Taxonomy" id="284044"/>
    <lineage>
        <taxon>Bacteria</taxon>
        <taxon>Bacillati</taxon>
        <taxon>Actinomycetota</taxon>
        <taxon>Actinomycetes</taxon>
        <taxon>Kitasatosporales</taxon>
        <taxon>Streptomycetaceae</taxon>
        <taxon>Streptomyces</taxon>
    </lineage>
</organism>
<dbReference type="Proteomes" id="UP001500058">
    <property type="component" value="Unassembled WGS sequence"/>
</dbReference>
<reference evidence="2" key="1">
    <citation type="journal article" date="2019" name="Int. J. Syst. Evol. Microbiol.">
        <title>The Global Catalogue of Microorganisms (GCM) 10K type strain sequencing project: providing services to taxonomists for standard genome sequencing and annotation.</title>
        <authorList>
            <consortium name="The Broad Institute Genomics Platform"/>
            <consortium name="The Broad Institute Genome Sequencing Center for Infectious Disease"/>
            <person name="Wu L."/>
            <person name="Ma J."/>
        </authorList>
    </citation>
    <scope>NUCLEOTIDE SEQUENCE [LARGE SCALE GENOMIC DNA]</scope>
    <source>
        <strain evidence="2">JCM 6921</strain>
    </source>
</reference>
<name>A0ABP5UMK7_9ACTN</name>
<evidence type="ECO:0000313" key="2">
    <source>
        <dbReference type="Proteomes" id="UP001500058"/>
    </source>
</evidence>
<evidence type="ECO:0000313" key="1">
    <source>
        <dbReference type="EMBL" id="GAA2383878.1"/>
    </source>
</evidence>
<comment type="caution">
    <text evidence="1">The sequence shown here is derived from an EMBL/GenBank/DDBJ whole genome shotgun (WGS) entry which is preliminary data.</text>
</comment>
<accession>A0ABP5UMK7</accession>
<keyword evidence="2" id="KW-1185">Reference proteome</keyword>
<proteinExistence type="predicted"/>
<dbReference type="EMBL" id="BAAATJ010000001">
    <property type="protein sequence ID" value="GAA2383878.1"/>
    <property type="molecule type" value="Genomic_DNA"/>
</dbReference>